<proteinExistence type="predicted"/>
<gene>
    <name evidence="1" type="ORF">IKC_05126</name>
</gene>
<dbReference type="Proteomes" id="UP000014028">
    <property type="component" value="Unassembled WGS sequence"/>
</dbReference>
<evidence type="ECO:0000313" key="1">
    <source>
        <dbReference type="EMBL" id="EOQ18625.1"/>
    </source>
</evidence>
<protein>
    <recommendedName>
        <fullName evidence="3">DUF771 domain-containing protein</fullName>
    </recommendedName>
</protein>
<organism evidence="1 2">
    <name type="scientific">Bacillus cereus VD184</name>
    <dbReference type="NCBI Taxonomy" id="1053242"/>
    <lineage>
        <taxon>Bacteria</taxon>
        <taxon>Bacillati</taxon>
        <taxon>Bacillota</taxon>
        <taxon>Bacilli</taxon>
        <taxon>Bacillales</taxon>
        <taxon>Bacillaceae</taxon>
        <taxon>Bacillus</taxon>
        <taxon>Bacillus cereus group</taxon>
    </lineage>
</organism>
<dbReference type="InterPro" id="IPR008489">
    <property type="entry name" value="DUF771"/>
</dbReference>
<accession>A0A9W5VUS6</accession>
<evidence type="ECO:0000313" key="2">
    <source>
        <dbReference type="Proteomes" id="UP000014028"/>
    </source>
</evidence>
<reference evidence="1 2" key="1">
    <citation type="submission" date="2012-12" db="EMBL/GenBank/DDBJ databases">
        <title>The Genome Sequence of Bacillus cereus VD184.</title>
        <authorList>
            <consortium name="The Broad Institute Genome Sequencing Platform"/>
            <consortium name="The Broad Institute Genome Sequencing Center for Infectious Disease"/>
            <person name="Feldgarden M."/>
            <person name="Van der Auwera G.A."/>
            <person name="Mahillon J."/>
            <person name="Duprez V."/>
            <person name="Timmery S."/>
            <person name="Mattelet C."/>
            <person name="Dierick K."/>
            <person name="Sun M."/>
            <person name="Yu Z."/>
            <person name="Zhu L."/>
            <person name="Hu X."/>
            <person name="Shank E.B."/>
            <person name="Swiecicka I."/>
            <person name="Hansen B.M."/>
            <person name="Andrup L."/>
            <person name="Walker B."/>
            <person name="Young S.K."/>
            <person name="Zeng Q."/>
            <person name="Gargeya S."/>
            <person name="Fitzgerald M."/>
            <person name="Haas B."/>
            <person name="Abouelleil A."/>
            <person name="Alvarado L."/>
            <person name="Arachchi H.M."/>
            <person name="Berlin A.M."/>
            <person name="Chapman S.B."/>
            <person name="Dewar J."/>
            <person name="Goldberg J."/>
            <person name="Griggs A."/>
            <person name="Gujja S."/>
            <person name="Hansen M."/>
            <person name="Howarth C."/>
            <person name="Imamovic A."/>
            <person name="Larimer J."/>
            <person name="McCowan C."/>
            <person name="Murphy C."/>
            <person name="Neiman D."/>
            <person name="Pearson M."/>
            <person name="Priest M."/>
            <person name="Roberts A."/>
            <person name="Saif S."/>
            <person name="Shea T."/>
            <person name="Sisk P."/>
            <person name="Sykes S."/>
            <person name="Wortman J."/>
            <person name="Nusbaum C."/>
            <person name="Birren B."/>
        </authorList>
    </citation>
    <scope>NUCLEOTIDE SEQUENCE [LARGE SCALE GENOMIC DNA]</scope>
    <source>
        <strain evidence="1 2">VD184</strain>
    </source>
</reference>
<evidence type="ECO:0008006" key="3">
    <source>
        <dbReference type="Google" id="ProtNLM"/>
    </source>
</evidence>
<dbReference type="Pfam" id="PF05595">
    <property type="entry name" value="DUF771"/>
    <property type="match status" value="1"/>
</dbReference>
<sequence>MQQGIKIIAEEDYLEREIRRRVKVEVKAILADMGVGTWWDMGRLKFETSRGYDWLREYIIYDPRVQDFAKQKNNQWLFKAPEMKEFLNTFYDEL</sequence>
<dbReference type="RefSeq" id="WP_016121850.1">
    <property type="nucleotide sequence ID" value="NZ_KB976822.1"/>
</dbReference>
<name>A0A9W5VUS6_BACCE</name>
<dbReference type="AlphaFoldDB" id="A0A9W5VUS6"/>
<comment type="caution">
    <text evidence="1">The sequence shown here is derived from an EMBL/GenBank/DDBJ whole genome shotgun (WGS) entry which is preliminary data.</text>
</comment>
<dbReference type="EMBL" id="AHFK01000022">
    <property type="protein sequence ID" value="EOQ18625.1"/>
    <property type="molecule type" value="Genomic_DNA"/>
</dbReference>